<dbReference type="Pfam" id="PF08279">
    <property type="entry name" value="HTH_11"/>
    <property type="match status" value="1"/>
</dbReference>
<accession>A0A0J6S067</accession>
<dbReference type="InterPro" id="IPR026881">
    <property type="entry name" value="WYL_dom"/>
</dbReference>
<gene>
    <name evidence="3" type="ORF">VP06_27290</name>
</gene>
<dbReference type="EMBL" id="LABX01000244">
    <property type="protein sequence ID" value="KMO28515.1"/>
    <property type="molecule type" value="Genomic_DNA"/>
</dbReference>
<dbReference type="GO" id="GO:0003677">
    <property type="term" value="F:DNA binding"/>
    <property type="evidence" value="ECO:0007669"/>
    <property type="project" value="UniProtKB-KW"/>
</dbReference>
<protein>
    <submittedName>
        <fullName evidence="3">DNA-binding protein</fullName>
    </submittedName>
</protein>
<feature type="domain" description="Helix-turn-helix type 11" evidence="1">
    <location>
        <begin position="6"/>
        <end position="59"/>
    </location>
</feature>
<dbReference type="InterPro" id="IPR051534">
    <property type="entry name" value="CBASS_pafABC_assoc_protein"/>
</dbReference>
<dbReference type="RefSeq" id="WP_048466935.1">
    <property type="nucleotide sequence ID" value="NZ_LABX01000244.1"/>
</dbReference>
<proteinExistence type="predicted"/>
<feature type="domain" description="WYL" evidence="2">
    <location>
        <begin position="139"/>
        <end position="203"/>
    </location>
</feature>
<dbReference type="AlphaFoldDB" id="A0A0J6S067"/>
<dbReference type="InterPro" id="IPR013196">
    <property type="entry name" value="HTH_11"/>
</dbReference>
<evidence type="ECO:0000313" key="3">
    <source>
        <dbReference type="EMBL" id="KMO28515.1"/>
    </source>
</evidence>
<dbReference type="Pfam" id="PF13280">
    <property type="entry name" value="WYL"/>
    <property type="match status" value="1"/>
</dbReference>
<dbReference type="SUPFAM" id="SSF46785">
    <property type="entry name" value="Winged helix' DNA-binding domain"/>
    <property type="match status" value="1"/>
</dbReference>
<reference evidence="3 4" key="1">
    <citation type="submission" date="2015-03" db="EMBL/GenBank/DDBJ databases">
        <title>Genome sequencing of Methylobacterium aquaticum DSM16371 type strain.</title>
        <authorList>
            <person name="Chaudhry V."/>
            <person name="Patil P.B."/>
        </authorList>
    </citation>
    <scope>NUCLEOTIDE SEQUENCE [LARGE SCALE GENOMIC DNA]</scope>
    <source>
        <strain evidence="3 4">DSM 16371</strain>
    </source>
</reference>
<name>A0A0J6S067_9HYPH</name>
<organism evidence="3 4">
    <name type="scientific">Methylobacterium aquaticum</name>
    <dbReference type="NCBI Taxonomy" id="270351"/>
    <lineage>
        <taxon>Bacteria</taxon>
        <taxon>Pseudomonadati</taxon>
        <taxon>Pseudomonadota</taxon>
        <taxon>Alphaproteobacteria</taxon>
        <taxon>Hyphomicrobiales</taxon>
        <taxon>Methylobacteriaceae</taxon>
        <taxon>Methylobacterium</taxon>
    </lineage>
</organism>
<evidence type="ECO:0000259" key="2">
    <source>
        <dbReference type="Pfam" id="PF13280"/>
    </source>
</evidence>
<dbReference type="Gene3D" id="1.10.10.10">
    <property type="entry name" value="Winged helix-like DNA-binding domain superfamily/Winged helix DNA-binding domain"/>
    <property type="match status" value="1"/>
</dbReference>
<dbReference type="InterPro" id="IPR036390">
    <property type="entry name" value="WH_DNA-bd_sf"/>
</dbReference>
<dbReference type="PATRIC" id="fig|270351.6.peg.3645"/>
<dbReference type="PANTHER" id="PTHR34580:SF3">
    <property type="entry name" value="PROTEIN PAFB"/>
    <property type="match status" value="1"/>
</dbReference>
<evidence type="ECO:0000313" key="4">
    <source>
        <dbReference type="Proteomes" id="UP000035929"/>
    </source>
</evidence>
<sequence length="235" mass="26397">MRRADRLFEIIQVLRRASGPLTADRIAAELETSKRTIYRDIDALVAQRVPIRGEAGVGYVLDRGFDLPPLMLTVDEVEAVALGAQWVLANADTALARAAHSVLAKIAAIVPEELRPVIDDPVVGTPPARERNGDQIDVARLRKWCREGRKLAIGYVDESGSVSERIVRPFMVGYVATVRVVMAWCELRQDFRIFRTDRLTAIEFLDQRYPERSVALRRRWLATMGERHAVVQPAG</sequence>
<dbReference type="PANTHER" id="PTHR34580">
    <property type="match status" value="1"/>
</dbReference>
<dbReference type="OrthoDB" id="9807255at2"/>
<dbReference type="Proteomes" id="UP000035929">
    <property type="component" value="Unassembled WGS sequence"/>
</dbReference>
<dbReference type="PROSITE" id="PS52050">
    <property type="entry name" value="WYL"/>
    <property type="match status" value="1"/>
</dbReference>
<evidence type="ECO:0000259" key="1">
    <source>
        <dbReference type="Pfam" id="PF08279"/>
    </source>
</evidence>
<keyword evidence="3" id="KW-0238">DNA-binding</keyword>
<dbReference type="InterPro" id="IPR036388">
    <property type="entry name" value="WH-like_DNA-bd_sf"/>
</dbReference>
<comment type="caution">
    <text evidence="3">The sequence shown here is derived from an EMBL/GenBank/DDBJ whole genome shotgun (WGS) entry which is preliminary data.</text>
</comment>